<dbReference type="PANTHER" id="PTHR15223:SF1">
    <property type="entry name" value="NADH DEHYDROGENASE [UBIQUINONE] 1 BETA SUBCOMPLEX SUBUNIT 2, MITOCHONDRIAL"/>
    <property type="match status" value="1"/>
</dbReference>
<proteinExistence type="evidence at transcript level"/>
<protein>
    <submittedName>
        <fullName evidence="12">Putative nadh dehydrogenase</fullName>
    </submittedName>
</protein>
<keyword evidence="7" id="KW-0999">Mitochondrion inner membrane</keyword>
<comment type="subcellular location">
    <subcellularLocation>
        <location evidence="2">Mitochondrion inner membrane</location>
        <topology evidence="2">Peripheral membrane protein</topology>
        <orientation evidence="2">Matrix side</orientation>
    </subcellularLocation>
</comment>
<evidence type="ECO:0000256" key="6">
    <source>
        <dbReference type="ARBA" id="ARBA00022660"/>
    </source>
</evidence>
<evidence type="ECO:0000256" key="1">
    <source>
        <dbReference type="ARBA" id="ARBA00003195"/>
    </source>
</evidence>
<comment type="subunit">
    <text evidence="4">Complex I is composed of 45 different subunits.</text>
</comment>
<name>A0A023FAG4_TRIIF</name>
<dbReference type="Pfam" id="PF14813">
    <property type="entry name" value="NADH_B2"/>
    <property type="match status" value="1"/>
</dbReference>
<dbReference type="AlphaFoldDB" id="A0A023FAG4"/>
<reference evidence="12" key="1">
    <citation type="journal article" date="2014" name="PLoS Negl. Trop. Dis.">
        <title>An updated insight into the Sialotranscriptome of Triatoma infestans: developmental stage and geographic variations.</title>
        <authorList>
            <person name="Schwarz A."/>
            <person name="Medrano-Mercado N."/>
            <person name="Schaub G.A."/>
            <person name="Struchiner C.J."/>
            <person name="Bargues M.D."/>
            <person name="Levy M.Z."/>
            <person name="Ribeiro J.M."/>
        </authorList>
    </citation>
    <scope>NUCLEOTIDE SEQUENCE</scope>
    <source>
        <strain evidence="12">Chile</strain>
        <tissue evidence="12">Salivary glands</tissue>
    </source>
</reference>
<evidence type="ECO:0000256" key="9">
    <source>
        <dbReference type="ARBA" id="ARBA00022982"/>
    </source>
</evidence>
<comment type="similarity">
    <text evidence="3">Belongs to the complex I NDUFB2 subunit family.</text>
</comment>
<keyword evidence="10" id="KW-0496">Mitochondrion</keyword>
<accession>A0A023FAG4</accession>
<dbReference type="GO" id="GO:0045271">
    <property type="term" value="C:respiratory chain complex I"/>
    <property type="evidence" value="ECO:0007669"/>
    <property type="project" value="InterPro"/>
</dbReference>
<dbReference type="GO" id="GO:0005743">
    <property type="term" value="C:mitochondrial inner membrane"/>
    <property type="evidence" value="ECO:0007669"/>
    <property type="project" value="UniProtKB-SubCell"/>
</dbReference>
<evidence type="ECO:0000256" key="7">
    <source>
        <dbReference type="ARBA" id="ARBA00022792"/>
    </source>
</evidence>
<dbReference type="GO" id="GO:0032981">
    <property type="term" value="P:mitochondrial respiratory chain complex I assembly"/>
    <property type="evidence" value="ECO:0007669"/>
    <property type="project" value="TreeGrafter"/>
</dbReference>
<evidence type="ECO:0000256" key="2">
    <source>
        <dbReference type="ARBA" id="ARBA00004443"/>
    </source>
</evidence>
<evidence type="ECO:0000256" key="10">
    <source>
        <dbReference type="ARBA" id="ARBA00023128"/>
    </source>
</evidence>
<keyword evidence="9" id="KW-0249">Electron transport</keyword>
<evidence type="ECO:0000256" key="4">
    <source>
        <dbReference type="ARBA" id="ARBA00011533"/>
    </source>
</evidence>
<keyword evidence="5" id="KW-0813">Transport</keyword>
<evidence type="ECO:0000313" key="12">
    <source>
        <dbReference type="EMBL" id="JAC18400.1"/>
    </source>
</evidence>
<comment type="function">
    <text evidence="1">Accessory subunit of the mitochondrial membrane respiratory chain NADH dehydrogenase (Complex I), that is believed not to be involved in catalysis. Complex I functions in the transfer of electrons from NADH to the respiratory chain. The immediate electron acceptor for the enzyme is believed to be ubiquinone.</text>
</comment>
<dbReference type="InterPro" id="IPR026627">
    <property type="entry name" value="NDUFB2_animal"/>
</dbReference>
<keyword evidence="8" id="KW-0809">Transit peptide</keyword>
<evidence type="ECO:0000256" key="8">
    <source>
        <dbReference type="ARBA" id="ARBA00022946"/>
    </source>
</evidence>
<keyword evidence="6" id="KW-0679">Respiratory chain</keyword>
<dbReference type="EMBL" id="GBBI01000312">
    <property type="protein sequence ID" value="JAC18400.1"/>
    <property type="molecule type" value="mRNA"/>
</dbReference>
<sequence length="100" mass="11589">MSISRGIHLFKKGECILKKPILGNVYQQIRNSGGSNAYRSAPHPFTKFQIIGADIMGGLMWWWILWHIWHEPLFLLGEFPYPNPRKWTNEELGIPPDDAD</sequence>
<dbReference type="PANTHER" id="PTHR15223">
    <property type="entry name" value="NADH-UBIQUINONE OXIDOREDUCTASE AGGG SUBUNIT"/>
    <property type="match status" value="1"/>
</dbReference>
<evidence type="ECO:0000256" key="11">
    <source>
        <dbReference type="ARBA" id="ARBA00023136"/>
    </source>
</evidence>
<organism evidence="12">
    <name type="scientific">Triatoma infestans</name>
    <name type="common">Assassin bug</name>
    <dbReference type="NCBI Taxonomy" id="30076"/>
    <lineage>
        <taxon>Eukaryota</taxon>
        <taxon>Metazoa</taxon>
        <taxon>Ecdysozoa</taxon>
        <taxon>Arthropoda</taxon>
        <taxon>Hexapoda</taxon>
        <taxon>Insecta</taxon>
        <taxon>Pterygota</taxon>
        <taxon>Neoptera</taxon>
        <taxon>Paraneoptera</taxon>
        <taxon>Hemiptera</taxon>
        <taxon>Heteroptera</taxon>
        <taxon>Panheteroptera</taxon>
        <taxon>Cimicomorpha</taxon>
        <taxon>Reduviidae</taxon>
        <taxon>Triatominae</taxon>
        <taxon>Triatoma</taxon>
    </lineage>
</organism>
<keyword evidence="11" id="KW-0472">Membrane</keyword>
<evidence type="ECO:0000256" key="5">
    <source>
        <dbReference type="ARBA" id="ARBA00022448"/>
    </source>
</evidence>
<evidence type="ECO:0000256" key="3">
    <source>
        <dbReference type="ARBA" id="ARBA00005923"/>
    </source>
</evidence>